<dbReference type="Proteomes" id="UP001190700">
    <property type="component" value="Unassembled WGS sequence"/>
</dbReference>
<keyword evidence="3" id="KW-1185">Reference proteome</keyword>
<dbReference type="PANTHER" id="PTHR33874">
    <property type="entry name" value="RING FINGER PROTEIN"/>
    <property type="match status" value="1"/>
</dbReference>
<organism evidence="2 3">
    <name type="scientific">Cymbomonas tetramitiformis</name>
    <dbReference type="NCBI Taxonomy" id="36881"/>
    <lineage>
        <taxon>Eukaryota</taxon>
        <taxon>Viridiplantae</taxon>
        <taxon>Chlorophyta</taxon>
        <taxon>Pyramimonadophyceae</taxon>
        <taxon>Pyramimonadales</taxon>
        <taxon>Pyramimonadaceae</taxon>
        <taxon>Cymbomonas</taxon>
    </lineage>
</organism>
<dbReference type="EMBL" id="LGRX02035374">
    <property type="protein sequence ID" value="KAK3235074.1"/>
    <property type="molecule type" value="Genomic_DNA"/>
</dbReference>
<accession>A0AAE0EP35</accession>
<dbReference type="PANTHER" id="PTHR33874:SF4">
    <property type="entry name" value="EXPRESSED PROTEIN"/>
    <property type="match status" value="1"/>
</dbReference>
<evidence type="ECO:0000256" key="1">
    <source>
        <dbReference type="SAM" id="MobiDB-lite"/>
    </source>
</evidence>
<proteinExistence type="predicted"/>
<feature type="region of interest" description="Disordered" evidence="1">
    <location>
        <begin position="100"/>
        <end position="130"/>
    </location>
</feature>
<dbReference type="AlphaFoldDB" id="A0AAE0EP35"/>
<gene>
    <name evidence="2" type="ORF">CYMTET_54705</name>
</gene>
<reference evidence="2 3" key="1">
    <citation type="journal article" date="2015" name="Genome Biol. Evol.">
        <title>Comparative Genomics of a Bacterivorous Green Alga Reveals Evolutionary Causalities and Consequences of Phago-Mixotrophic Mode of Nutrition.</title>
        <authorList>
            <person name="Burns J.A."/>
            <person name="Paasch A."/>
            <person name="Narechania A."/>
            <person name="Kim E."/>
        </authorList>
    </citation>
    <scope>NUCLEOTIDE SEQUENCE [LARGE SCALE GENOMIC DNA]</scope>
    <source>
        <strain evidence="2 3">PLY_AMNH</strain>
    </source>
</reference>
<name>A0AAE0EP35_9CHLO</name>
<evidence type="ECO:0000313" key="3">
    <source>
        <dbReference type="Proteomes" id="UP001190700"/>
    </source>
</evidence>
<evidence type="ECO:0000313" key="2">
    <source>
        <dbReference type="EMBL" id="KAK3235074.1"/>
    </source>
</evidence>
<protein>
    <submittedName>
        <fullName evidence="2">Uncharacterized protein</fullName>
    </submittedName>
</protein>
<sequence>MDDDLAYLEAAVKGELETGNRFVPYRSRASSEEIESLQSEEYVSPSFKSQEGTREIYKKLQERIEDDAFLNQLKTAKDSAGHTASTLTPAAVKERDIIASKGSPSPAVPKSVNGDCPSEPPASSTTEERSQVEWEIVQEDGYMTSCDSDFEIVSHDDLIDAIAAYVARVVVLHPASQNLTPAQLQVALCTAMTDLQKGPIRKLIEYCKVAYCGASWTYGVCTMYTAPWLVKLVISAIFTHSRLFLTAIL</sequence>
<comment type="caution">
    <text evidence="2">The sequence shown here is derived from an EMBL/GenBank/DDBJ whole genome shotgun (WGS) entry which is preliminary data.</text>
</comment>